<keyword evidence="3" id="KW-0812">Transmembrane</keyword>
<proteinExistence type="inferred from homology"/>
<evidence type="ECO:0000256" key="2">
    <source>
        <dbReference type="ARBA" id="ARBA00008854"/>
    </source>
</evidence>
<evidence type="ECO:0000256" key="5">
    <source>
        <dbReference type="ARBA" id="ARBA00023136"/>
    </source>
</evidence>
<gene>
    <name evidence="7" type="ORF">GPX89_09115</name>
</gene>
<dbReference type="Gene3D" id="1.20.1440.20">
    <property type="entry name" value="LemA-like domain"/>
    <property type="match status" value="1"/>
</dbReference>
<dbReference type="InterPro" id="IPR007156">
    <property type="entry name" value="MamQ_LemA"/>
</dbReference>
<evidence type="ECO:0000313" key="7">
    <source>
        <dbReference type="EMBL" id="MVU77406.1"/>
    </source>
</evidence>
<comment type="similarity">
    <text evidence="2">Belongs to the LemA family.</text>
</comment>
<keyword evidence="8" id="KW-1185">Reference proteome</keyword>
<dbReference type="EMBL" id="WRPP01000001">
    <property type="protein sequence ID" value="MVU77406.1"/>
    <property type="molecule type" value="Genomic_DNA"/>
</dbReference>
<dbReference type="PANTHER" id="PTHR34478:SF1">
    <property type="entry name" value="PROTEIN LEMA"/>
    <property type="match status" value="1"/>
</dbReference>
<dbReference type="Proteomes" id="UP000466794">
    <property type="component" value="Unassembled WGS sequence"/>
</dbReference>
<keyword evidence="6" id="KW-0175">Coiled coil</keyword>
<accession>A0A7K1USS4</accession>
<dbReference type="PANTHER" id="PTHR34478">
    <property type="entry name" value="PROTEIN LEMA"/>
    <property type="match status" value="1"/>
</dbReference>
<feature type="coiled-coil region" evidence="6">
    <location>
        <begin position="98"/>
        <end position="148"/>
    </location>
</feature>
<comment type="caution">
    <text evidence="7">The sequence shown here is derived from an EMBL/GenBank/DDBJ whole genome shotgun (WGS) entry which is preliminary data.</text>
</comment>
<sequence length="210" mass="22838">MSPTVIAIAIAAAVLVTALWYRAAYNDFVRLRNLIAESWKQVDVELQRRHELVPNLVATVERAAAFERGTLEAVTIARNNARSLAADPNRTGGELSGVATAENTLTAALSQLSALAEQYPELGAIRNYAALQRELSDVEDRIAAARRLYNANVRALNTKRESIPAALVAARHHISPAQYFEISTLEARAAVDVDQLFRAQTTGNSSTPTD</sequence>
<name>A0A7K1USS4_9NOCA</name>
<evidence type="ECO:0000256" key="1">
    <source>
        <dbReference type="ARBA" id="ARBA00004167"/>
    </source>
</evidence>
<protein>
    <submittedName>
        <fullName evidence="7">LemA family protein</fullName>
    </submittedName>
</protein>
<keyword evidence="5" id="KW-0472">Membrane</keyword>
<evidence type="ECO:0000256" key="4">
    <source>
        <dbReference type="ARBA" id="ARBA00022989"/>
    </source>
</evidence>
<reference evidence="7 8" key="1">
    <citation type="submission" date="2019-12" db="EMBL/GenBank/DDBJ databases">
        <title>Nocardia sp. nov. ET3-3 isolated from soil.</title>
        <authorList>
            <person name="Kanchanasin P."/>
            <person name="Tanasupawat S."/>
            <person name="Yuki M."/>
            <person name="Kudo T."/>
        </authorList>
    </citation>
    <scope>NUCLEOTIDE SEQUENCE [LARGE SCALE GENOMIC DNA]</scope>
    <source>
        <strain evidence="7 8">ET3-3</strain>
    </source>
</reference>
<comment type="subcellular location">
    <subcellularLocation>
        <location evidence="1">Membrane</location>
        <topology evidence="1">Single-pass membrane protein</topology>
    </subcellularLocation>
</comment>
<keyword evidence="4" id="KW-1133">Transmembrane helix</keyword>
<dbReference type="GO" id="GO:0016020">
    <property type="term" value="C:membrane"/>
    <property type="evidence" value="ECO:0007669"/>
    <property type="project" value="UniProtKB-SubCell"/>
</dbReference>
<dbReference type="InterPro" id="IPR023353">
    <property type="entry name" value="LemA-like_dom_sf"/>
</dbReference>
<evidence type="ECO:0000313" key="8">
    <source>
        <dbReference type="Proteomes" id="UP000466794"/>
    </source>
</evidence>
<evidence type="ECO:0000256" key="6">
    <source>
        <dbReference type="SAM" id="Coils"/>
    </source>
</evidence>
<dbReference type="Pfam" id="PF04011">
    <property type="entry name" value="LemA"/>
    <property type="match status" value="1"/>
</dbReference>
<organism evidence="7 8">
    <name type="scientific">Nocardia terrae</name>
    <dbReference type="NCBI Taxonomy" id="2675851"/>
    <lineage>
        <taxon>Bacteria</taxon>
        <taxon>Bacillati</taxon>
        <taxon>Actinomycetota</taxon>
        <taxon>Actinomycetes</taxon>
        <taxon>Mycobacteriales</taxon>
        <taxon>Nocardiaceae</taxon>
        <taxon>Nocardia</taxon>
    </lineage>
</organism>
<dbReference type="RefSeq" id="WP_157386752.1">
    <property type="nucleotide sequence ID" value="NZ_WRPP01000001.1"/>
</dbReference>
<evidence type="ECO:0000256" key="3">
    <source>
        <dbReference type="ARBA" id="ARBA00022692"/>
    </source>
</evidence>
<dbReference type="AlphaFoldDB" id="A0A7K1USS4"/>
<dbReference type="SUPFAM" id="SSF140478">
    <property type="entry name" value="LemA-like"/>
    <property type="match status" value="1"/>
</dbReference>